<dbReference type="EMBL" id="LSTQ01000001">
    <property type="protein sequence ID" value="OAH32681.1"/>
    <property type="molecule type" value="Genomic_DNA"/>
</dbReference>
<protein>
    <submittedName>
        <fullName evidence="4">ABC transporter substrate-binding protein</fullName>
    </submittedName>
</protein>
<dbReference type="InterPro" id="IPR000914">
    <property type="entry name" value="SBP_5_dom"/>
</dbReference>
<name>A0A177IWL8_9CORY</name>
<organism evidence="4 5">
    <name type="scientific">Corynebacterium stationis</name>
    <dbReference type="NCBI Taxonomy" id="1705"/>
    <lineage>
        <taxon>Bacteria</taxon>
        <taxon>Bacillati</taxon>
        <taxon>Actinomycetota</taxon>
        <taxon>Actinomycetes</taxon>
        <taxon>Mycobacteriales</taxon>
        <taxon>Corynebacteriaceae</taxon>
        <taxon>Corynebacterium</taxon>
    </lineage>
</organism>
<dbReference type="SUPFAM" id="SSF53850">
    <property type="entry name" value="Periplasmic binding protein-like II"/>
    <property type="match status" value="1"/>
</dbReference>
<keyword evidence="2" id="KW-0732">Signal</keyword>
<dbReference type="Proteomes" id="UP000076947">
    <property type="component" value="Unassembled WGS sequence"/>
</dbReference>
<feature type="region of interest" description="Disordered" evidence="1">
    <location>
        <begin position="27"/>
        <end position="82"/>
    </location>
</feature>
<proteinExistence type="predicted"/>
<dbReference type="STRING" id="1705.CA21670_07695"/>
<feature type="chain" id="PRO_5039484773" evidence="2">
    <location>
        <begin position="29"/>
        <end position="578"/>
    </location>
</feature>
<dbReference type="Gene3D" id="3.10.105.10">
    <property type="entry name" value="Dipeptide-binding Protein, Domain 3"/>
    <property type="match status" value="1"/>
</dbReference>
<feature type="signal peptide" evidence="2">
    <location>
        <begin position="1"/>
        <end position="28"/>
    </location>
</feature>
<feature type="compositionally biased region" description="Basic and acidic residues" evidence="1">
    <location>
        <begin position="50"/>
        <end position="60"/>
    </location>
</feature>
<feature type="domain" description="Solute-binding protein family 5" evidence="3">
    <location>
        <begin position="141"/>
        <end position="358"/>
    </location>
</feature>
<dbReference type="Gene3D" id="3.90.76.10">
    <property type="entry name" value="Dipeptide-binding Protein, Domain 1"/>
    <property type="match status" value="1"/>
</dbReference>
<accession>A0A177IWL8</accession>
<dbReference type="Pfam" id="PF00496">
    <property type="entry name" value="SBP_bac_5"/>
    <property type="match status" value="1"/>
</dbReference>
<dbReference type="PROSITE" id="PS51257">
    <property type="entry name" value="PROKAR_LIPOPROTEIN"/>
    <property type="match status" value="1"/>
</dbReference>
<sequence length="578" mass="61951">MRRAGLKHLTGTSAIFSAALLVSCMANPGPAPTVDEQEELVDASADDEPSADKEADKASDDDAEVADGIEDEEGPDRSSMSVGIDPFQLGFNPHLVADDTELVDALADLVLPSAFHGNIIDSDVLNSAREIDAPPGVAQRVRYSIKDGAQWSDGTPITGADFDYLFKEMVSTPGVREVAPYRAISALNISAGGSIVTVDFSTRVADWHRLFTHLLPSHLLESGQFDRVLESAIPASAGKFSVASIDQARGLITLNRNDRFWGKNPAKIDVVQLRAIRSTSQAANLLRSEQVSFVDISPTQTLKEQLSLLGDISTESANPSRQLRLSLSTQSQVLESPQLRRTMLSLIDTRQLARLATERDVDLRVPYGGNPLLDSSSEEEIAVLAAATKDNPLRIAVDPTEQAAGIAAMTLVDMLRIEGIEARVVENRMTSIVEEALPEGEVDAVISTADTSVTAANVASFFTCHADEKTAAAAASTTAAPTSAEPAPTKSESPAYTQQKLWSGNLSLACANDFDDRAQGILSGEISAQQGLEMIRQVNREQAFYLPLIDETRIRAFDEDSLGGSLSTLDEIDGRSSK</sequence>
<evidence type="ECO:0000259" key="3">
    <source>
        <dbReference type="Pfam" id="PF00496"/>
    </source>
</evidence>
<dbReference type="Gene3D" id="3.40.190.10">
    <property type="entry name" value="Periplasmic binding protein-like II"/>
    <property type="match status" value="1"/>
</dbReference>
<feature type="compositionally biased region" description="Acidic residues" evidence="1">
    <location>
        <begin position="35"/>
        <end position="49"/>
    </location>
</feature>
<dbReference type="AlphaFoldDB" id="A0A177IWL8"/>
<keyword evidence="5" id="KW-1185">Reference proteome</keyword>
<comment type="caution">
    <text evidence="4">The sequence shown here is derived from an EMBL/GenBank/DDBJ whole genome shotgun (WGS) entry which is preliminary data.</text>
</comment>
<reference evidence="5" key="1">
    <citation type="submission" date="2016-02" db="EMBL/GenBank/DDBJ databases">
        <authorList>
            <person name="Kaur G."/>
            <person name="Nair G.R."/>
            <person name="Mayilraj S."/>
        </authorList>
    </citation>
    <scope>NUCLEOTIDE SEQUENCE [LARGE SCALE GENOMIC DNA]</scope>
    <source>
        <strain evidence="5">GA-15</strain>
    </source>
</reference>
<evidence type="ECO:0000313" key="4">
    <source>
        <dbReference type="EMBL" id="OAH32681.1"/>
    </source>
</evidence>
<dbReference type="PANTHER" id="PTHR30290:SF65">
    <property type="entry name" value="MONOACYL PHOSPHATIDYLINOSITOL TETRAMANNOSIDE-BINDING PROTEIN LPQW-RELATED"/>
    <property type="match status" value="1"/>
</dbReference>
<dbReference type="InterPro" id="IPR039424">
    <property type="entry name" value="SBP_5"/>
</dbReference>
<dbReference type="PANTHER" id="PTHR30290">
    <property type="entry name" value="PERIPLASMIC BINDING COMPONENT OF ABC TRANSPORTER"/>
    <property type="match status" value="1"/>
</dbReference>
<feature type="compositionally biased region" description="Acidic residues" evidence="1">
    <location>
        <begin position="61"/>
        <end position="74"/>
    </location>
</feature>
<dbReference type="GO" id="GO:1904680">
    <property type="term" value="F:peptide transmembrane transporter activity"/>
    <property type="evidence" value="ECO:0007669"/>
    <property type="project" value="TreeGrafter"/>
</dbReference>
<evidence type="ECO:0000313" key="5">
    <source>
        <dbReference type="Proteomes" id="UP000076947"/>
    </source>
</evidence>
<evidence type="ECO:0000256" key="2">
    <source>
        <dbReference type="SAM" id="SignalP"/>
    </source>
</evidence>
<dbReference type="GO" id="GO:0015833">
    <property type="term" value="P:peptide transport"/>
    <property type="evidence" value="ECO:0007669"/>
    <property type="project" value="TreeGrafter"/>
</dbReference>
<dbReference type="CDD" id="cd08501">
    <property type="entry name" value="PBP2_Lpqw"/>
    <property type="match status" value="1"/>
</dbReference>
<evidence type="ECO:0000256" key="1">
    <source>
        <dbReference type="SAM" id="MobiDB-lite"/>
    </source>
</evidence>
<dbReference type="OrthoDB" id="9803988at2"/>
<gene>
    <name evidence="4" type="ORF">AYJ05_03225</name>
</gene>